<evidence type="ECO:0000313" key="2">
    <source>
        <dbReference type="Proteomes" id="UP000431304"/>
    </source>
</evidence>
<proteinExistence type="predicted"/>
<gene>
    <name evidence="1" type="ORF">GKE72_15520</name>
</gene>
<protein>
    <recommendedName>
        <fullName evidence="3">RNA polymerase sigma-70 region 4 domain-containing protein</fullName>
    </recommendedName>
</protein>
<sequence>MPLEKMTKERLKAYRSNKAEILELDYALQNRWKSDTMIGNDVIFDYSKGYPMPQCVVGFDQEKYERLQDRDLKRKKALEQECKEVEQFVDAIQDSLAHRIFRKLFIDGRKPVTQEQVAKSVHLERSSISKIVDRHLKDSHNSQNAQL</sequence>
<evidence type="ECO:0008006" key="3">
    <source>
        <dbReference type="Google" id="ProtNLM"/>
    </source>
</evidence>
<evidence type="ECO:0000313" key="1">
    <source>
        <dbReference type="EMBL" id="MSD17436.1"/>
    </source>
</evidence>
<comment type="caution">
    <text evidence="1">The sequence shown here is derived from an EMBL/GenBank/DDBJ whole genome shotgun (WGS) entry which is preliminary data.</text>
</comment>
<dbReference type="AlphaFoldDB" id="A0A844E621"/>
<dbReference type="Proteomes" id="UP000431304">
    <property type="component" value="Unassembled WGS sequence"/>
</dbReference>
<organism evidence="1 2">
    <name type="scientific">Eubacterium ramulus</name>
    <dbReference type="NCBI Taxonomy" id="39490"/>
    <lineage>
        <taxon>Bacteria</taxon>
        <taxon>Bacillati</taxon>
        <taxon>Bacillota</taxon>
        <taxon>Clostridia</taxon>
        <taxon>Eubacteriales</taxon>
        <taxon>Eubacteriaceae</taxon>
        <taxon>Eubacterium</taxon>
    </lineage>
</organism>
<dbReference type="EMBL" id="WKRA01000044">
    <property type="protein sequence ID" value="MSD17436.1"/>
    <property type="molecule type" value="Genomic_DNA"/>
</dbReference>
<name>A0A844E621_EUBRA</name>
<accession>A0A844E621</accession>
<reference evidence="1 2" key="1">
    <citation type="journal article" date="2019" name="Nat. Med.">
        <title>A library of human gut bacterial isolates paired with longitudinal multiomics data enables mechanistic microbiome research.</title>
        <authorList>
            <person name="Poyet M."/>
            <person name="Groussin M."/>
            <person name="Gibbons S.M."/>
            <person name="Avila-Pacheco J."/>
            <person name="Jiang X."/>
            <person name="Kearney S.M."/>
            <person name="Perrotta A.R."/>
            <person name="Berdy B."/>
            <person name="Zhao S."/>
            <person name="Lieberman T.D."/>
            <person name="Swanson P.K."/>
            <person name="Smith M."/>
            <person name="Roesemann S."/>
            <person name="Alexander J.E."/>
            <person name="Rich S.A."/>
            <person name="Livny J."/>
            <person name="Vlamakis H."/>
            <person name="Clish C."/>
            <person name="Bullock K."/>
            <person name="Deik A."/>
            <person name="Scott J."/>
            <person name="Pierce K.A."/>
            <person name="Xavier R.J."/>
            <person name="Alm E.J."/>
        </authorList>
    </citation>
    <scope>NUCLEOTIDE SEQUENCE [LARGE SCALE GENOMIC DNA]</scope>
    <source>
        <strain evidence="1 2">BIOML-A3</strain>
    </source>
</reference>